<dbReference type="InterPro" id="IPR005153">
    <property type="entry name" value="MbtH-like_dom"/>
</dbReference>
<reference evidence="3 4" key="1">
    <citation type="submission" date="2019-06" db="EMBL/GenBank/DDBJ databases">
        <title>Sequencing the genomes of 1000 actinobacteria strains.</title>
        <authorList>
            <person name="Klenk H.-P."/>
        </authorList>
    </citation>
    <scope>NUCLEOTIDE SEQUENCE [LARGE SCALE GENOMIC DNA]</scope>
    <source>
        <strain evidence="3 4">DSM 45456</strain>
    </source>
</reference>
<feature type="domain" description="MbtH-like" evidence="2">
    <location>
        <begin position="18"/>
        <end position="68"/>
    </location>
</feature>
<evidence type="ECO:0000313" key="3">
    <source>
        <dbReference type="EMBL" id="TQM85418.1"/>
    </source>
</evidence>
<dbReference type="InterPro" id="IPR037407">
    <property type="entry name" value="MLP_fam"/>
</dbReference>
<dbReference type="AlphaFoldDB" id="A0A543JRG6"/>
<dbReference type="SMART" id="SM00923">
    <property type="entry name" value="MbtH"/>
    <property type="match status" value="1"/>
</dbReference>
<keyword evidence="4" id="KW-1185">Reference proteome</keyword>
<dbReference type="GO" id="GO:0005829">
    <property type="term" value="C:cytosol"/>
    <property type="evidence" value="ECO:0007669"/>
    <property type="project" value="TreeGrafter"/>
</dbReference>
<organism evidence="3 4">
    <name type="scientific">Saccharothrix saharensis</name>
    <dbReference type="NCBI Taxonomy" id="571190"/>
    <lineage>
        <taxon>Bacteria</taxon>
        <taxon>Bacillati</taxon>
        <taxon>Actinomycetota</taxon>
        <taxon>Actinomycetes</taxon>
        <taxon>Pseudonocardiales</taxon>
        <taxon>Pseudonocardiaceae</taxon>
        <taxon>Saccharothrix</taxon>
    </lineage>
</organism>
<evidence type="ECO:0000259" key="2">
    <source>
        <dbReference type="SMART" id="SM00923"/>
    </source>
</evidence>
<evidence type="ECO:0000256" key="1">
    <source>
        <dbReference type="SAM" id="MobiDB-lite"/>
    </source>
</evidence>
<accession>A0A543JRG6</accession>
<dbReference type="SUPFAM" id="SSF160582">
    <property type="entry name" value="MbtH-like"/>
    <property type="match status" value="1"/>
</dbReference>
<gene>
    <name evidence="3" type="ORF">FHX81_7899</name>
</gene>
<dbReference type="Pfam" id="PF03621">
    <property type="entry name" value="MbtH"/>
    <property type="match status" value="1"/>
</dbReference>
<dbReference type="Proteomes" id="UP000316628">
    <property type="component" value="Unassembled WGS sequence"/>
</dbReference>
<proteinExistence type="predicted"/>
<protein>
    <submittedName>
        <fullName evidence="3">MbtH protein</fullName>
    </submittedName>
</protein>
<comment type="caution">
    <text evidence="3">The sequence shown here is derived from an EMBL/GenBank/DDBJ whole genome shotgun (WGS) entry which is preliminary data.</text>
</comment>
<feature type="region of interest" description="Disordered" evidence="1">
    <location>
        <begin position="1"/>
        <end position="23"/>
    </location>
</feature>
<sequence>MTAEDQVTTEEGADGMVDREDEDTRTYAVVVNDEEQYSVWPADREVPAGWRAEGATGTKDACLAHIAEVWTDMRPLSLRRKMSQGVA</sequence>
<dbReference type="PANTHER" id="PTHR38444">
    <property type="entry name" value="ENTEROBACTIN BIOSYNTHESIS PROTEIN YBDZ"/>
    <property type="match status" value="1"/>
</dbReference>
<dbReference type="InterPro" id="IPR038020">
    <property type="entry name" value="MbtH-like_sf"/>
</dbReference>
<name>A0A543JRG6_9PSEU</name>
<dbReference type="Gene3D" id="3.90.820.10">
    <property type="entry name" value="Structural Genomics, Unknown Function 30-nov-00 1gh9 Mol_id"/>
    <property type="match status" value="1"/>
</dbReference>
<dbReference type="GO" id="GO:0019290">
    <property type="term" value="P:siderophore biosynthetic process"/>
    <property type="evidence" value="ECO:0007669"/>
    <property type="project" value="TreeGrafter"/>
</dbReference>
<dbReference type="EMBL" id="VFPP01000001">
    <property type="protein sequence ID" value="TQM85418.1"/>
    <property type="molecule type" value="Genomic_DNA"/>
</dbReference>
<dbReference type="PANTHER" id="PTHR38444:SF1">
    <property type="entry name" value="ENTEROBACTIN BIOSYNTHESIS PROTEIN YBDZ"/>
    <property type="match status" value="1"/>
</dbReference>
<evidence type="ECO:0000313" key="4">
    <source>
        <dbReference type="Proteomes" id="UP000316628"/>
    </source>
</evidence>